<comment type="subcellular location">
    <subcellularLocation>
        <location evidence="1">Membrane</location>
        <topology evidence="1">Multi-pass membrane protein</topology>
    </subcellularLocation>
</comment>
<evidence type="ECO:0000256" key="7">
    <source>
        <dbReference type="ARBA" id="ARBA00023136"/>
    </source>
</evidence>
<feature type="transmembrane region" description="Helical" evidence="9">
    <location>
        <begin position="539"/>
        <end position="564"/>
    </location>
</feature>
<dbReference type="Gene3D" id="3.40.50.300">
    <property type="entry name" value="P-loop containing nucleotide triphosphate hydrolases"/>
    <property type="match status" value="1"/>
</dbReference>
<dbReference type="EMBL" id="HBHT01040020">
    <property type="protein sequence ID" value="CAD9994455.1"/>
    <property type="molecule type" value="Transcribed_RNA"/>
</dbReference>
<keyword evidence="6 9" id="KW-1133">Transmembrane helix</keyword>
<dbReference type="GO" id="GO:0140359">
    <property type="term" value="F:ABC-type transporter activity"/>
    <property type="evidence" value="ECO:0007669"/>
    <property type="project" value="InterPro"/>
</dbReference>
<dbReference type="PROSITE" id="PS50893">
    <property type="entry name" value="ABC_TRANSPORTER_2"/>
    <property type="match status" value="1"/>
</dbReference>
<protein>
    <recommendedName>
        <fullName evidence="10">ABC transporter domain-containing protein</fullName>
    </recommendedName>
</protein>
<feature type="transmembrane region" description="Helical" evidence="9">
    <location>
        <begin position="425"/>
        <end position="446"/>
    </location>
</feature>
<feature type="transmembrane region" description="Helical" evidence="9">
    <location>
        <begin position="646"/>
        <end position="667"/>
    </location>
</feature>
<evidence type="ECO:0000256" key="1">
    <source>
        <dbReference type="ARBA" id="ARBA00004141"/>
    </source>
</evidence>
<dbReference type="InterPro" id="IPR003439">
    <property type="entry name" value="ABC_transporter-like_ATP-bd"/>
</dbReference>
<evidence type="ECO:0000256" key="9">
    <source>
        <dbReference type="SAM" id="Phobius"/>
    </source>
</evidence>
<dbReference type="GO" id="GO:0005524">
    <property type="term" value="F:ATP binding"/>
    <property type="evidence" value="ECO:0007669"/>
    <property type="project" value="UniProtKB-KW"/>
</dbReference>
<dbReference type="Pfam" id="PF00005">
    <property type="entry name" value="ABC_tran"/>
    <property type="match status" value="1"/>
</dbReference>
<name>A0A7S2YTC0_9STRA</name>
<dbReference type="GO" id="GO:0016887">
    <property type="term" value="F:ATP hydrolysis activity"/>
    <property type="evidence" value="ECO:0007669"/>
    <property type="project" value="InterPro"/>
</dbReference>
<reference evidence="11" key="1">
    <citation type="submission" date="2021-01" db="EMBL/GenBank/DDBJ databases">
        <authorList>
            <person name="Corre E."/>
            <person name="Pelletier E."/>
            <person name="Niang G."/>
            <person name="Scheremetjew M."/>
            <person name="Finn R."/>
            <person name="Kale V."/>
            <person name="Holt S."/>
            <person name="Cochrane G."/>
            <person name="Meng A."/>
            <person name="Brown T."/>
            <person name="Cohen L."/>
        </authorList>
    </citation>
    <scope>NUCLEOTIDE SEQUENCE</scope>
    <source>
        <strain evidence="11">CCMP125</strain>
    </source>
</reference>
<evidence type="ECO:0000256" key="6">
    <source>
        <dbReference type="ARBA" id="ARBA00022989"/>
    </source>
</evidence>
<dbReference type="Pfam" id="PF01061">
    <property type="entry name" value="ABC2_membrane"/>
    <property type="match status" value="1"/>
</dbReference>
<feature type="domain" description="ABC transporter" evidence="10">
    <location>
        <begin position="96"/>
        <end position="344"/>
    </location>
</feature>
<keyword evidence="7 9" id="KW-0472">Membrane</keyword>
<keyword evidence="5" id="KW-0067">ATP-binding</keyword>
<keyword evidence="4" id="KW-0547">Nucleotide-binding</keyword>
<sequence length="673" mass="73268">MGTTASKSIKDGDLAVAQGSGAAAANSKLAETAVYDVDAPSSQQHHHDAEMAKSQSAHPETEGSSDHGNGAFVTSSLSPQGGTSKGMDLVWSSVSMRLMDKKNKGQVKLHILQDMWGKAEAGKTTAIMGASGAGKTSLFQTLAGRVPSSGGKLLQVRSQIYLGGAPFDPSDREQRKVIAYVSQEDALHEQSTPREALLFSSRLRLPKTVTNEQCQQLVANTLKELGLEGAADTIIGGGLKKGISGGEKRRVSIGVELVAKPSLIFLDEPTSGLDSFAAAQVMKLLQRVAQSGNTVLFTVHQPSSNIFNSFDRLILLNNKGKVMHQGSVSEITHDFANYGYPVPSQYNPADWVIDVAQGHDMEELTKARFFSDEPATFVSEAQAKRDATTDKQLVEMIHGGTSVSKWKEFLMVQQREMAGLTRNPASLVITVVATAVLSVIFGVIFFDVGRQDRADFTVVSAQLGAVVNVLIATLMSQSNPAMLTFSKDRPVFLREFSTDHYTIFPYFLSKLWREAINTFLSSITQALVIYWLIGFQMGFGELVAVTFTLSMTATAVAVMLGACFDDISNALMLFTLLVVPQFYFSGLFISIELIPSWVAWAQYLCSLTYAARISFAYEFDDCDPGLASENCDTVLEANNVDKDDVWWYWLALLGLFVAFRLGGVAVLRYRATY</sequence>
<dbReference type="Pfam" id="PF19055">
    <property type="entry name" value="ABC2_membrane_7"/>
    <property type="match status" value="1"/>
</dbReference>
<dbReference type="PROSITE" id="PS00211">
    <property type="entry name" value="ABC_TRANSPORTER_1"/>
    <property type="match status" value="1"/>
</dbReference>
<gene>
    <name evidence="11" type="ORF">APAL1065_LOCUS26880</name>
</gene>
<keyword evidence="2" id="KW-0813">Transport</keyword>
<dbReference type="SMART" id="SM00382">
    <property type="entry name" value="AAA"/>
    <property type="match status" value="1"/>
</dbReference>
<dbReference type="InterPro" id="IPR043926">
    <property type="entry name" value="ABCG_dom"/>
</dbReference>
<dbReference type="PANTHER" id="PTHR48041">
    <property type="entry name" value="ABC TRANSPORTER G FAMILY MEMBER 28"/>
    <property type="match status" value="1"/>
</dbReference>
<dbReference type="InterPro" id="IPR050352">
    <property type="entry name" value="ABCG_transporters"/>
</dbReference>
<evidence type="ECO:0000256" key="8">
    <source>
        <dbReference type="SAM" id="MobiDB-lite"/>
    </source>
</evidence>
<evidence type="ECO:0000259" key="10">
    <source>
        <dbReference type="PROSITE" id="PS50893"/>
    </source>
</evidence>
<feature type="transmembrane region" description="Helical" evidence="9">
    <location>
        <begin position="515"/>
        <end position="533"/>
    </location>
</feature>
<evidence type="ECO:0000256" key="2">
    <source>
        <dbReference type="ARBA" id="ARBA00022448"/>
    </source>
</evidence>
<feature type="region of interest" description="Disordered" evidence="8">
    <location>
        <begin position="40"/>
        <end position="84"/>
    </location>
</feature>
<organism evidence="11">
    <name type="scientific">Entomoneis paludosa</name>
    <dbReference type="NCBI Taxonomy" id="265537"/>
    <lineage>
        <taxon>Eukaryota</taxon>
        <taxon>Sar</taxon>
        <taxon>Stramenopiles</taxon>
        <taxon>Ochrophyta</taxon>
        <taxon>Bacillariophyta</taxon>
        <taxon>Bacillariophyceae</taxon>
        <taxon>Bacillariophycidae</taxon>
        <taxon>Entomoneidaceae</taxon>
        <taxon>Entomoneis</taxon>
    </lineage>
</organism>
<dbReference type="GO" id="GO:0016020">
    <property type="term" value="C:membrane"/>
    <property type="evidence" value="ECO:0007669"/>
    <property type="project" value="UniProtKB-SubCell"/>
</dbReference>
<evidence type="ECO:0000313" key="11">
    <source>
        <dbReference type="EMBL" id="CAD9994455.1"/>
    </source>
</evidence>
<evidence type="ECO:0000256" key="3">
    <source>
        <dbReference type="ARBA" id="ARBA00022692"/>
    </source>
</evidence>
<dbReference type="SUPFAM" id="SSF52540">
    <property type="entry name" value="P-loop containing nucleoside triphosphate hydrolases"/>
    <property type="match status" value="1"/>
</dbReference>
<accession>A0A7S2YTC0</accession>
<dbReference type="InterPro" id="IPR013525">
    <property type="entry name" value="ABC2_TM"/>
</dbReference>
<dbReference type="PANTHER" id="PTHR48041:SF139">
    <property type="entry name" value="PROTEIN SCARLET"/>
    <property type="match status" value="1"/>
</dbReference>
<dbReference type="InterPro" id="IPR017871">
    <property type="entry name" value="ABC_transporter-like_CS"/>
</dbReference>
<evidence type="ECO:0000256" key="5">
    <source>
        <dbReference type="ARBA" id="ARBA00022840"/>
    </source>
</evidence>
<feature type="compositionally biased region" description="Polar residues" evidence="8">
    <location>
        <begin position="72"/>
        <end position="82"/>
    </location>
</feature>
<keyword evidence="3 9" id="KW-0812">Transmembrane</keyword>
<proteinExistence type="predicted"/>
<feature type="transmembrane region" description="Helical" evidence="9">
    <location>
        <begin position="571"/>
        <end position="591"/>
    </location>
</feature>
<dbReference type="InterPro" id="IPR027417">
    <property type="entry name" value="P-loop_NTPase"/>
</dbReference>
<dbReference type="AlphaFoldDB" id="A0A7S2YTC0"/>
<dbReference type="InterPro" id="IPR003593">
    <property type="entry name" value="AAA+_ATPase"/>
</dbReference>
<evidence type="ECO:0000256" key="4">
    <source>
        <dbReference type="ARBA" id="ARBA00022741"/>
    </source>
</evidence>